<feature type="compositionally biased region" description="Basic and acidic residues" evidence="2">
    <location>
        <begin position="44"/>
        <end position="69"/>
    </location>
</feature>
<dbReference type="InterPro" id="IPR036629">
    <property type="entry name" value="YjbJ_sf"/>
</dbReference>
<dbReference type="Gene3D" id="1.10.1470.10">
    <property type="entry name" value="YjbJ"/>
    <property type="match status" value="1"/>
</dbReference>
<dbReference type="OrthoDB" id="2143260at2"/>
<organism evidence="4 5">
    <name type="scientific">Gordonia iterans</name>
    <dbReference type="NCBI Taxonomy" id="1004901"/>
    <lineage>
        <taxon>Bacteria</taxon>
        <taxon>Bacillati</taxon>
        <taxon>Actinomycetota</taxon>
        <taxon>Actinomycetes</taxon>
        <taxon>Mycobacteriales</taxon>
        <taxon>Gordoniaceae</taxon>
        <taxon>Gordonia</taxon>
    </lineage>
</organism>
<proteinExistence type="inferred from homology"/>
<evidence type="ECO:0000256" key="1">
    <source>
        <dbReference type="ARBA" id="ARBA00009129"/>
    </source>
</evidence>
<dbReference type="Proteomes" id="UP000239814">
    <property type="component" value="Chromosome"/>
</dbReference>
<evidence type="ECO:0000256" key="2">
    <source>
        <dbReference type="SAM" id="MobiDB-lite"/>
    </source>
</evidence>
<evidence type="ECO:0000313" key="4">
    <source>
        <dbReference type="EMBL" id="AVM01327.1"/>
    </source>
</evidence>
<dbReference type="InterPro" id="IPR008462">
    <property type="entry name" value="CsbD"/>
</dbReference>
<evidence type="ECO:0000259" key="3">
    <source>
        <dbReference type="Pfam" id="PF05532"/>
    </source>
</evidence>
<dbReference type="EMBL" id="CP027433">
    <property type="protein sequence ID" value="AVM01327.1"/>
    <property type="molecule type" value="Genomic_DNA"/>
</dbReference>
<evidence type="ECO:0000313" key="5">
    <source>
        <dbReference type="Proteomes" id="UP000239814"/>
    </source>
</evidence>
<comment type="similarity">
    <text evidence="1">Belongs to the UPF0337 (CsbD) family.</text>
</comment>
<dbReference type="AlphaFoldDB" id="A0A2S0KI09"/>
<gene>
    <name evidence="4" type="ORF">C6V83_14835</name>
</gene>
<dbReference type="RefSeq" id="WP_105943035.1">
    <property type="nucleotide sequence ID" value="NZ_CP027433.1"/>
</dbReference>
<feature type="region of interest" description="Disordered" evidence="2">
    <location>
        <begin position="1"/>
        <end position="69"/>
    </location>
</feature>
<dbReference type="SUPFAM" id="SSF69047">
    <property type="entry name" value="Hypothetical protein YjbJ"/>
    <property type="match status" value="1"/>
</dbReference>
<feature type="domain" description="CsbD-like" evidence="3">
    <location>
        <begin position="5"/>
        <end position="57"/>
    </location>
</feature>
<feature type="compositionally biased region" description="Basic and acidic residues" evidence="2">
    <location>
        <begin position="7"/>
        <end position="20"/>
    </location>
</feature>
<keyword evidence="5" id="KW-1185">Reference proteome</keyword>
<dbReference type="Pfam" id="PF05532">
    <property type="entry name" value="CsbD"/>
    <property type="match status" value="1"/>
</dbReference>
<accession>A0A2S0KI09</accession>
<dbReference type="KEGG" id="git:C6V83_14835"/>
<protein>
    <submittedName>
        <fullName evidence="4">CsbD family protein</fullName>
    </submittedName>
</protein>
<reference evidence="4 5" key="1">
    <citation type="submission" date="2018-03" db="EMBL/GenBank/DDBJ databases">
        <title>Characteristics and genome of n-alkane degrading marine bacteria Gordonia iterans isolated from crude oil contaminated in Tae-an, South Korea.</title>
        <authorList>
            <person name="Lee S.-S."/>
            <person name="Kim H."/>
        </authorList>
    </citation>
    <scope>NUCLEOTIDE SEQUENCE [LARGE SCALE GENOMIC DNA]</scope>
    <source>
        <strain evidence="4 5">Co17</strain>
    </source>
</reference>
<name>A0A2S0KI09_9ACTN</name>
<sequence length="69" mass="7158">MGIADDAQNKAEDLKGRAKEATGAVTGDEDLKNEGKADQGLAGAKEKVTEAADKVKEGVDSLKDKLTGR</sequence>